<dbReference type="RefSeq" id="XP_029342398.1">
    <property type="nucleotide sequence ID" value="XM_029486538.1"/>
</dbReference>
<evidence type="ECO:0000256" key="1">
    <source>
        <dbReference type="SAM" id="SignalP"/>
    </source>
</evidence>
<protein>
    <submittedName>
        <fullName evidence="2">Uncharacterized protein</fullName>
    </submittedName>
</protein>
<keyword evidence="3" id="KW-1185">Reference proteome</keyword>
<dbReference type="EnsemblMetazoa" id="XM_029486538.1">
    <property type="protein sequence ID" value="XP_029342398.1"/>
    <property type="gene ID" value="LOC107884988"/>
</dbReference>
<evidence type="ECO:0000313" key="3">
    <source>
        <dbReference type="Proteomes" id="UP000007819"/>
    </source>
</evidence>
<feature type="chain" id="PRO_5035822760" evidence="1">
    <location>
        <begin position="26"/>
        <end position="125"/>
    </location>
</feature>
<dbReference type="Proteomes" id="UP000007819">
    <property type="component" value="Chromosome X"/>
</dbReference>
<evidence type="ECO:0000313" key="2">
    <source>
        <dbReference type="EnsemblMetazoa" id="XP_029342398.1"/>
    </source>
</evidence>
<dbReference type="AlphaFoldDB" id="A0A8R2NL36"/>
<name>A0A8R2NL36_ACYPI</name>
<keyword evidence="1" id="KW-0732">Signal</keyword>
<reference evidence="3" key="1">
    <citation type="submission" date="2010-06" db="EMBL/GenBank/DDBJ databases">
        <authorList>
            <person name="Jiang H."/>
            <person name="Abraham K."/>
            <person name="Ali S."/>
            <person name="Alsbrooks S.L."/>
            <person name="Anim B.N."/>
            <person name="Anosike U.S."/>
            <person name="Attaway T."/>
            <person name="Bandaranaike D.P."/>
            <person name="Battles P.K."/>
            <person name="Bell S.N."/>
            <person name="Bell A.V."/>
            <person name="Beltran B."/>
            <person name="Bickham C."/>
            <person name="Bustamante Y."/>
            <person name="Caleb T."/>
            <person name="Canada A."/>
            <person name="Cardenas V."/>
            <person name="Carter K."/>
            <person name="Chacko J."/>
            <person name="Chandrabose M.N."/>
            <person name="Chavez D."/>
            <person name="Chavez A."/>
            <person name="Chen L."/>
            <person name="Chu H.-S."/>
            <person name="Claassen K.J."/>
            <person name="Cockrell R."/>
            <person name="Collins M."/>
            <person name="Cooper J.A."/>
            <person name="Cree A."/>
            <person name="Curry S.M."/>
            <person name="Da Y."/>
            <person name="Dao M.D."/>
            <person name="Das B."/>
            <person name="Davila M.-L."/>
            <person name="Davy-Carroll L."/>
            <person name="Denson S."/>
            <person name="Dinh H."/>
            <person name="Ebong V.E."/>
            <person name="Edwards J.R."/>
            <person name="Egan A."/>
            <person name="El-Daye J."/>
            <person name="Escobedo L."/>
            <person name="Fernandez S."/>
            <person name="Fernando P.R."/>
            <person name="Flagg N."/>
            <person name="Forbes L.D."/>
            <person name="Fowler R.G."/>
            <person name="Fu Q."/>
            <person name="Gabisi R.A."/>
            <person name="Ganer J."/>
            <person name="Garbino Pronczuk A."/>
            <person name="Garcia R.M."/>
            <person name="Garner T."/>
            <person name="Garrett T.E."/>
            <person name="Gonzalez D.A."/>
            <person name="Hamid H."/>
            <person name="Hawkins E.S."/>
            <person name="Hirani K."/>
            <person name="Hogues M.E."/>
            <person name="Hollins B."/>
            <person name="Hsiao C.-H."/>
            <person name="Jabil R."/>
            <person name="James M.L."/>
            <person name="Jhangiani S.N."/>
            <person name="Johnson B."/>
            <person name="Johnson Q."/>
            <person name="Joshi V."/>
            <person name="Kalu J.B."/>
            <person name="Kam C."/>
            <person name="Kashfia A."/>
            <person name="Keebler J."/>
            <person name="Kisamo H."/>
            <person name="Kovar C.L."/>
            <person name="Lago L.A."/>
            <person name="Lai C.-Y."/>
            <person name="Laidlaw J."/>
            <person name="Lara F."/>
            <person name="Le T.-K."/>
            <person name="Lee S.L."/>
            <person name="Legall F.H."/>
            <person name="Lemon S.J."/>
            <person name="Lewis L.R."/>
            <person name="Li B."/>
            <person name="Liu Y."/>
            <person name="Liu Y.-S."/>
            <person name="Lopez J."/>
            <person name="Lozado R.J."/>
            <person name="Lu J."/>
            <person name="Madu R.C."/>
            <person name="Maheshwari M."/>
            <person name="Maheshwari R."/>
            <person name="Malloy K."/>
            <person name="Martinez E."/>
            <person name="Mathew T."/>
            <person name="Mercado I.C."/>
            <person name="Mercado C."/>
            <person name="Meyer B."/>
            <person name="Montgomery K."/>
            <person name="Morgan M.B."/>
            <person name="Munidasa M."/>
            <person name="Nazareth L.V."/>
            <person name="Nelson J."/>
            <person name="Ng B.M."/>
            <person name="Nguyen N.B."/>
            <person name="Nguyen P.Q."/>
            <person name="Nguyen T."/>
            <person name="Obregon M."/>
            <person name="Okwuonu G.O."/>
            <person name="Onwere C.G."/>
            <person name="Orozco G."/>
            <person name="Parra A."/>
            <person name="Patel S."/>
            <person name="Patil S."/>
            <person name="Perez A."/>
            <person name="Perez Y."/>
            <person name="Pham C."/>
            <person name="Primus E.L."/>
            <person name="Pu L.-L."/>
            <person name="Puazo M."/>
            <person name="Qin X."/>
            <person name="Quiroz J.B."/>
            <person name="Reese J."/>
            <person name="Richards S."/>
            <person name="Rives C.M."/>
            <person name="Robberts R."/>
            <person name="Ruiz S.J."/>
            <person name="Ruiz M.J."/>
            <person name="Santibanez J."/>
            <person name="Schneider B.W."/>
            <person name="Sisson I."/>
            <person name="Smith M."/>
            <person name="Sodergren E."/>
            <person name="Song X.-Z."/>
            <person name="Song B.B."/>
            <person name="Summersgill H."/>
            <person name="Thelus R."/>
            <person name="Thornton R.D."/>
            <person name="Trejos Z.Y."/>
            <person name="Usmani K."/>
            <person name="Vattathil S."/>
            <person name="Villasana D."/>
            <person name="Walker D.L."/>
            <person name="Wang S."/>
            <person name="Wang K."/>
            <person name="White C.S."/>
            <person name="Williams A.C."/>
            <person name="Williamson J."/>
            <person name="Wilson K."/>
            <person name="Woghiren I.O."/>
            <person name="Woodworth J.R."/>
            <person name="Worley K.C."/>
            <person name="Wright R.A."/>
            <person name="Wu W."/>
            <person name="Young L."/>
            <person name="Zhang L."/>
            <person name="Zhang J."/>
            <person name="Zhu Y."/>
            <person name="Muzny D.M."/>
            <person name="Weinstock G."/>
            <person name="Gibbs R.A."/>
        </authorList>
    </citation>
    <scope>NUCLEOTIDE SEQUENCE [LARGE SCALE GENOMIC DNA]</scope>
    <source>
        <strain evidence="3">LSR1</strain>
    </source>
</reference>
<organism evidence="2 3">
    <name type="scientific">Acyrthosiphon pisum</name>
    <name type="common">Pea aphid</name>
    <dbReference type="NCBI Taxonomy" id="7029"/>
    <lineage>
        <taxon>Eukaryota</taxon>
        <taxon>Metazoa</taxon>
        <taxon>Ecdysozoa</taxon>
        <taxon>Arthropoda</taxon>
        <taxon>Hexapoda</taxon>
        <taxon>Insecta</taxon>
        <taxon>Pterygota</taxon>
        <taxon>Neoptera</taxon>
        <taxon>Paraneoptera</taxon>
        <taxon>Hemiptera</taxon>
        <taxon>Sternorrhyncha</taxon>
        <taxon>Aphidomorpha</taxon>
        <taxon>Aphidoidea</taxon>
        <taxon>Aphididae</taxon>
        <taxon>Macrosiphini</taxon>
        <taxon>Acyrthosiphon</taxon>
    </lineage>
</organism>
<dbReference type="GeneID" id="107884988"/>
<accession>A0A8R2NL36</accession>
<dbReference type="KEGG" id="api:107884988"/>
<feature type="signal peptide" evidence="1">
    <location>
        <begin position="1"/>
        <end position="25"/>
    </location>
</feature>
<sequence length="125" mass="15103">MNSSIFIHLWICMLVFLPSCYRGRAQFFFKDGLMINKTDWYLHLKTKEIDHHIQKAVYYMEQLYMDEYNDHSELNMDIGSPEYGLLIESQLSEEHYSLYRHAQTISEFSTSITHRECQVYIQKYI</sequence>
<proteinExistence type="predicted"/>
<reference evidence="2" key="2">
    <citation type="submission" date="2022-06" db="UniProtKB">
        <authorList>
            <consortium name="EnsemblMetazoa"/>
        </authorList>
    </citation>
    <scope>IDENTIFICATION</scope>
</reference>